<sequence>MNKISFQLALAGFGVTAALMPAWCFGAGEQIVKIGLTSPLSGAQAAIGKDNQNGAQMAIDQLNQQGLVIGGSKIKFQLLNEDDQADPKIGVQVAQKLVDEGVKAVIGPYNSGVAMPASKVYNDAQIVLAVIASNPKITTQGYPYVFRVTPSDNALGGTMGIYAAKEIALKRVAVIDDRSAYGVGVADEFIKKAKANGIEIIGRDYTNDKATDFNAIITSIKSKKPDGIFYGGMYSQGSGMKRQMKQLGMNVYLMGGDGICNAEMGKLGGDAVDEKVLCTVGGIILDQNPLGKDFSARYEKRFQLKPLMYSISFYDGVMVVAEAMKKADSVDPKKFAPAMATVSYKGIAGSYEFDQNRDLKNSPVTVYHFTKSVPVPVKTY</sequence>
<dbReference type="SUPFAM" id="SSF53822">
    <property type="entry name" value="Periplasmic binding protein-like I"/>
    <property type="match status" value="1"/>
</dbReference>
<dbReference type="CDD" id="cd06342">
    <property type="entry name" value="PBP1_ABC_LIVBP-like"/>
    <property type="match status" value="1"/>
</dbReference>
<feature type="domain" description="Leucine-binding protein" evidence="3">
    <location>
        <begin position="32"/>
        <end position="368"/>
    </location>
</feature>
<dbReference type="PANTHER" id="PTHR47151">
    <property type="entry name" value="LEU/ILE/VAL-BINDING ABC TRANSPORTER SUBUNIT"/>
    <property type="match status" value="1"/>
</dbReference>
<evidence type="ECO:0000256" key="2">
    <source>
        <dbReference type="ARBA" id="ARBA00022729"/>
    </source>
</evidence>
<evidence type="ECO:0000256" key="1">
    <source>
        <dbReference type="ARBA" id="ARBA00010062"/>
    </source>
</evidence>
<dbReference type="Proteomes" id="UP001495910">
    <property type="component" value="Unassembled WGS sequence"/>
</dbReference>
<name>A0ABU9PVJ1_9BURK</name>
<organism evidence="4 5">
    <name type="scientific">Collimonas rhizosphaerae</name>
    <dbReference type="NCBI Taxonomy" id="3126357"/>
    <lineage>
        <taxon>Bacteria</taxon>
        <taxon>Pseudomonadati</taxon>
        <taxon>Pseudomonadota</taxon>
        <taxon>Betaproteobacteria</taxon>
        <taxon>Burkholderiales</taxon>
        <taxon>Oxalobacteraceae</taxon>
        <taxon>Collimonas</taxon>
    </lineage>
</organism>
<gene>
    <name evidence="4" type="ORF">V8G57_11610</name>
</gene>
<dbReference type="EMBL" id="JBANDC010000007">
    <property type="protein sequence ID" value="MEM4988033.1"/>
    <property type="molecule type" value="Genomic_DNA"/>
</dbReference>
<evidence type="ECO:0000313" key="4">
    <source>
        <dbReference type="EMBL" id="MEM4988033.1"/>
    </source>
</evidence>
<dbReference type="InterPro" id="IPR028082">
    <property type="entry name" value="Peripla_BP_I"/>
</dbReference>
<evidence type="ECO:0000259" key="3">
    <source>
        <dbReference type="Pfam" id="PF13458"/>
    </source>
</evidence>
<evidence type="ECO:0000313" key="5">
    <source>
        <dbReference type="Proteomes" id="UP001495910"/>
    </source>
</evidence>
<proteinExistence type="inferred from homology"/>
<keyword evidence="2" id="KW-0732">Signal</keyword>
<dbReference type="PANTHER" id="PTHR47151:SF2">
    <property type="entry name" value="AMINO ACID BINDING PROTEIN"/>
    <property type="match status" value="1"/>
</dbReference>
<dbReference type="Pfam" id="PF13458">
    <property type="entry name" value="Peripla_BP_6"/>
    <property type="match status" value="1"/>
</dbReference>
<dbReference type="RefSeq" id="WP_342829523.1">
    <property type="nucleotide sequence ID" value="NZ_JBANDC010000007.1"/>
</dbReference>
<dbReference type="Gene3D" id="3.40.50.2300">
    <property type="match status" value="2"/>
</dbReference>
<accession>A0ABU9PVJ1</accession>
<keyword evidence="5" id="KW-1185">Reference proteome</keyword>
<comment type="similarity">
    <text evidence="1">Belongs to the leucine-binding protein family.</text>
</comment>
<protein>
    <submittedName>
        <fullName evidence="4">Branched-chain amino acid ABC transporter substrate-binding protein</fullName>
    </submittedName>
</protein>
<comment type="caution">
    <text evidence="4">The sequence shown here is derived from an EMBL/GenBank/DDBJ whole genome shotgun (WGS) entry which is preliminary data.</text>
</comment>
<dbReference type="InterPro" id="IPR028081">
    <property type="entry name" value="Leu-bd"/>
</dbReference>
<reference evidence="4 5" key="1">
    <citation type="submission" date="2024-02" db="EMBL/GenBank/DDBJ databases">
        <title>Draft genome sequence of Collimonas sp. strain H4R21, an effective mineral-weathering bacterial strain isolated from the beech rhizosphere.</title>
        <authorList>
            <person name="Morin E."/>
            <person name="Uroz S."/>
            <person name="Leveau J.H.J."/>
            <person name="Kumar R."/>
            <person name="Rey M.W."/>
            <person name="Pham J."/>
        </authorList>
    </citation>
    <scope>NUCLEOTIDE SEQUENCE [LARGE SCALE GENOMIC DNA]</scope>
    <source>
        <strain evidence="4 5">H4R21</strain>
    </source>
</reference>